<protein>
    <submittedName>
        <fullName evidence="1">Uncharacterized protein</fullName>
    </submittedName>
</protein>
<dbReference type="Proteomes" id="UP000887116">
    <property type="component" value="Unassembled WGS sequence"/>
</dbReference>
<evidence type="ECO:0000313" key="1">
    <source>
        <dbReference type="EMBL" id="GFR22766.1"/>
    </source>
</evidence>
<gene>
    <name evidence="1" type="ORF">TNCT_480271</name>
</gene>
<sequence length="116" mass="13399">MPDDTCHFLYDTKVAVYDLWNNIQCLINSMPDRVALKSCFVTLFGSRPLPSEETMTYTIVPCYIIETRVNERNKPRINEAFNDASLVVKIAIRELLEAIKSTQVNSDHNCEERNRT</sequence>
<reference evidence="1" key="1">
    <citation type="submission" date="2020-07" db="EMBL/GenBank/DDBJ databases">
        <title>Multicomponent nature underlies the extraordinary mechanical properties of spider dragline silk.</title>
        <authorList>
            <person name="Kono N."/>
            <person name="Nakamura H."/>
            <person name="Mori M."/>
            <person name="Yoshida Y."/>
            <person name="Ohtoshi R."/>
            <person name="Malay A.D."/>
            <person name="Moran D.A.P."/>
            <person name="Tomita M."/>
            <person name="Numata K."/>
            <person name="Arakawa K."/>
        </authorList>
    </citation>
    <scope>NUCLEOTIDE SEQUENCE</scope>
</reference>
<dbReference type="EMBL" id="BMAO01008360">
    <property type="protein sequence ID" value="GFR22766.1"/>
    <property type="molecule type" value="Genomic_DNA"/>
</dbReference>
<comment type="caution">
    <text evidence="1">The sequence shown here is derived from an EMBL/GenBank/DDBJ whole genome shotgun (WGS) entry which is preliminary data.</text>
</comment>
<keyword evidence="2" id="KW-1185">Reference proteome</keyword>
<organism evidence="1 2">
    <name type="scientific">Trichonephila clavata</name>
    <name type="common">Joro spider</name>
    <name type="synonym">Nephila clavata</name>
    <dbReference type="NCBI Taxonomy" id="2740835"/>
    <lineage>
        <taxon>Eukaryota</taxon>
        <taxon>Metazoa</taxon>
        <taxon>Ecdysozoa</taxon>
        <taxon>Arthropoda</taxon>
        <taxon>Chelicerata</taxon>
        <taxon>Arachnida</taxon>
        <taxon>Araneae</taxon>
        <taxon>Araneomorphae</taxon>
        <taxon>Entelegynae</taxon>
        <taxon>Araneoidea</taxon>
        <taxon>Nephilidae</taxon>
        <taxon>Trichonephila</taxon>
    </lineage>
</organism>
<dbReference type="AlphaFoldDB" id="A0A8X6LTV0"/>
<evidence type="ECO:0000313" key="2">
    <source>
        <dbReference type="Proteomes" id="UP000887116"/>
    </source>
</evidence>
<name>A0A8X6LTV0_TRICU</name>
<accession>A0A8X6LTV0</accession>
<proteinExistence type="predicted"/>